<protein>
    <submittedName>
        <fullName evidence="1">Uncharacterized protein</fullName>
    </submittedName>
</protein>
<accession>A0A1I1BB09</accession>
<keyword evidence="2" id="KW-1185">Reference proteome</keyword>
<evidence type="ECO:0000313" key="2">
    <source>
        <dbReference type="Proteomes" id="UP000198619"/>
    </source>
</evidence>
<sequence length="53" mass="6167">MYDSNNNIIDSYWTNSSSLIKPGAKLELEKMIPYKDNYENATMNAEIADMRFD</sequence>
<evidence type="ECO:0000313" key="1">
    <source>
        <dbReference type="EMBL" id="SFB45730.1"/>
    </source>
</evidence>
<dbReference type="AlphaFoldDB" id="A0A1I1BB09"/>
<dbReference type="EMBL" id="FOKI01000069">
    <property type="protein sequence ID" value="SFB45730.1"/>
    <property type="molecule type" value="Genomic_DNA"/>
</dbReference>
<dbReference type="Proteomes" id="UP000198619">
    <property type="component" value="Unassembled WGS sequence"/>
</dbReference>
<reference evidence="1 2" key="1">
    <citation type="submission" date="2016-10" db="EMBL/GenBank/DDBJ databases">
        <authorList>
            <person name="de Groot N.N."/>
        </authorList>
    </citation>
    <scope>NUCLEOTIDE SEQUENCE [LARGE SCALE GENOMIC DNA]</scope>
    <source>
        <strain evidence="1 2">DSM 12271</strain>
    </source>
</reference>
<gene>
    <name evidence="1" type="ORF">SAMN04488528_10691</name>
</gene>
<name>A0A1I1BB09_9CLOT</name>
<proteinExistence type="predicted"/>
<organism evidence="1 2">
    <name type="scientific">Clostridium frigidicarnis</name>
    <dbReference type="NCBI Taxonomy" id="84698"/>
    <lineage>
        <taxon>Bacteria</taxon>
        <taxon>Bacillati</taxon>
        <taxon>Bacillota</taxon>
        <taxon>Clostridia</taxon>
        <taxon>Eubacteriales</taxon>
        <taxon>Clostridiaceae</taxon>
        <taxon>Clostridium</taxon>
    </lineage>
</organism>